<reference evidence="1 2" key="1">
    <citation type="journal article" date="2015" name="Stand. Genomic Sci.">
        <title>Genomic Encyclopedia of Bacterial and Archaeal Type Strains, Phase III: the genomes of soil and plant-associated and newly described type strains.</title>
        <authorList>
            <person name="Whitman W.B."/>
            <person name="Woyke T."/>
            <person name="Klenk H.P."/>
            <person name="Zhou Y."/>
            <person name="Lilburn T.G."/>
            <person name="Beck B.J."/>
            <person name="De Vos P."/>
            <person name="Vandamme P."/>
            <person name="Eisen J.A."/>
            <person name="Garrity G."/>
            <person name="Hugenholtz P."/>
            <person name="Kyrpides N.C."/>
        </authorList>
    </citation>
    <scope>NUCLEOTIDE SEQUENCE [LARGE SCALE GENOMIC DNA]</scope>
    <source>
        <strain evidence="1 2">VKM Ac-2540</strain>
    </source>
</reference>
<evidence type="ECO:0000313" key="1">
    <source>
        <dbReference type="EMBL" id="RZU12698.1"/>
    </source>
</evidence>
<proteinExistence type="predicted"/>
<dbReference type="AlphaFoldDB" id="A0A4Q7WS84"/>
<accession>A0A4Q7WS84</accession>
<dbReference type="EMBL" id="SHKR01000014">
    <property type="protein sequence ID" value="RZU12698.1"/>
    <property type="molecule type" value="Genomic_DNA"/>
</dbReference>
<protein>
    <submittedName>
        <fullName evidence="1">Uncharacterized protein</fullName>
    </submittedName>
</protein>
<comment type="caution">
    <text evidence="1">The sequence shown here is derived from an EMBL/GenBank/DDBJ whole genome shotgun (WGS) entry which is preliminary data.</text>
</comment>
<keyword evidence="2" id="KW-1185">Reference proteome</keyword>
<sequence>MASFQQTEASQSALGHLLRLKSAGVDYQFVQIRCLQASGYFIAALQMPLQG</sequence>
<organism evidence="1 2">
    <name type="scientific">Kribbella rubisoli</name>
    <dbReference type="NCBI Taxonomy" id="3075929"/>
    <lineage>
        <taxon>Bacteria</taxon>
        <taxon>Bacillati</taxon>
        <taxon>Actinomycetota</taxon>
        <taxon>Actinomycetes</taxon>
        <taxon>Propionibacteriales</taxon>
        <taxon>Kribbellaceae</taxon>
        <taxon>Kribbella</taxon>
    </lineage>
</organism>
<name>A0A4Q7WS84_9ACTN</name>
<evidence type="ECO:0000313" key="2">
    <source>
        <dbReference type="Proteomes" id="UP000292027"/>
    </source>
</evidence>
<dbReference type="Proteomes" id="UP000292027">
    <property type="component" value="Unassembled WGS sequence"/>
</dbReference>
<gene>
    <name evidence="1" type="ORF">EV645_5971</name>
</gene>